<feature type="transmembrane region" description="Helical" evidence="9">
    <location>
        <begin position="426"/>
        <end position="444"/>
    </location>
</feature>
<keyword evidence="3 9" id="KW-0813">Transport</keyword>
<evidence type="ECO:0000256" key="4">
    <source>
        <dbReference type="ARBA" id="ARBA00022475"/>
    </source>
</evidence>
<dbReference type="Gene3D" id="1.20.1740.10">
    <property type="entry name" value="Amino acid/polyamine transporter I"/>
    <property type="match status" value="1"/>
</dbReference>
<dbReference type="Pfam" id="PF01235">
    <property type="entry name" value="Na_Ala_symp"/>
    <property type="match status" value="1"/>
</dbReference>
<comment type="caution">
    <text evidence="9">Lacks conserved residue(s) required for the propagation of feature annotation.</text>
</comment>
<dbReference type="FunFam" id="1.20.1740.10:FF:000004">
    <property type="entry name" value="Sodium:alanine symporter family protein"/>
    <property type="match status" value="1"/>
</dbReference>
<feature type="transmembrane region" description="Helical" evidence="9">
    <location>
        <begin position="309"/>
        <end position="331"/>
    </location>
</feature>
<comment type="caution">
    <text evidence="10">The sequence shown here is derived from an EMBL/GenBank/DDBJ whole genome shotgun (WGS) entry which is preliminary data.</text>
</comment>
<keyword evidence="6 9" id="KW-0769">Symport</keyword>
<evidence type="ECO:0000313" key="11">
    <source>
        <dbReference type="Proteomes" id="UP000005451"/>
    </source>
</evidence>
<proteinExistence type="inferred from homology"/>
<feature type="transmembrane region" description="Helical" evidence="9">
    <location>
        <begin position="351"/>
        <end position="373"/>
    </location>
</feature>
<dbReference type="STRING" id="561177.ANHYDRO_00760"/>
<feature type="transmembrane region" description="Helical" evidence="9">
    <location>
        <begin position="187"/>
        <end position="209"/>
    </location>
</feature>
<reference evidence="10 11" key="1">
    <citation type="submission" date="2008-09" db="EMBL/GenBank/DDBJ databases">
        <authorList>
            <person name="Fulton L."/>
            <person name="Clifton S."/>
            <person name="Fulton B."/>
            <person name="Xu J."/>
            <person name="Minx P."/>
            <person name="Pepin K.H."/>
            <person name="Johnson M."/>
            <person name="Thiruvilangam P."/>
            <person name="Bhonagiri V."/>
            <person name="Nash W.E."/>
            <person name="Mardis E.R."/>
            <person name="Wilson R.K."/>
        </authorList>
    </citation>
    <scope>NUCLEOTIDE SEQUENCE [LARGE SCALE GENOMIC DNA]</scope>
    <source>
        <strain evidence="10 11">DSM 7454</strain>
    </source>
</reference>
<evidence type="ECO:0000256" key="2">
    <source>
        <dbReference type="ARBA" id="ARBA00009261"/>
    </source>
</evidence>
<comment type="subcellular location">
    <subcellularLocation>
        <location evidence="1 9">Cell membrane</location>
        <topology evidence="1 9">Multi-pass membrane protein</topology>
    </subcellularLocation>
</comment>
<sequence length="464" mass="49752">MEINMIELLKSFENLLWGLPLIIGIIGTGIYISLKTKAIQFRKLPFALNNTLGKIFEKPNKENKGDISPFGALATALAATVGTGNIVGVSLAIILGGPGAIFWMWLAALLGMATKFSEVTLALAYREKKNGQYVGGPMYYIEKGLNNKKLAKTFAIFAGIAVFGIGDSTQANAIAGVLHDSFGINTIISGLILSILAGIVIVGGINSITKVTEKLVPFMSFLYIVGCLWILILNKANILPAFKSIFVGAFRPKSLGGSFAGLSVKAIISAGVARGVFTNEAGLGSSPMAHACASTDHPVRQGLWGISEVFVDTIIICTMTALVILSTNVDITDTNDAASLVARAFATGSSIGNLIVSLGLSLFAFSTILGWAYYGETALRYLFGEKIIIPYRILYVIFVFLGANMDLGLVWIVANILNGLMALPNLYALINLSPIVVKLSKDFFKNPERIRKSPDEYNYLLKND</sequence>
<dbReference type="Proteomes" id="UP000005451">
    <property type="component" value="Unassembled WGS sequence"/>
</dbReference>
<feature type="transmembrane region" description="Helical" evidence="9">
    <location>
        <begin position="393"/>
        <end position="414"/>
    </location>
</feature>
<dbReference type="EMBL" id="ABXA01000019">
    <property type="protein sequence ID" value="EEB36460.1"/>
    <property type="molecule type" value="Genomic_DNA"/>
</dbReference>
<keyword evidence="7 9" id="KW-1133">Transmembrane helix</keyword>
<reference evidence="10 11" key="2">
    <citation type="submission" date="2008-10" db="EMBL/GenBank/DDBJ databases">
        <title>Draft genome sequence of Anaerococcus hydrogenalis (DSM 7454).</title>
        <authorList>
            <person name="Sudarsanam P."/>
            <person name="Ley R."/>
            <person name="Guruge J."/>
            <person name="Turnbaugh P.J."/>
            <person name="Mahowald M."/>
            <person name="Liep D."/>
            <person name="Gordon J."/>
        </authorList>
    </citation>
    <scope>NUCLEOTIDE SEQUENCE [LARGE SCALE GENOMIC DNA]</scope>
    <source>
        <strain evidence="10 11">DSM 7454</strain>
    </source>
</reference>
<gene>
    <name evidence="10" type="primary">agcS</name>
    <name evidence="10" type="ORF">ANHYDRO_00760</name>
</gene>
<dbReference type="PROSITE" id="PS00873">
    <property type="entry name" value="NA_ALANINE_SYMP"/>
    <property type="match status" value="1"/>
</dbReference>
<evidence type="ECO:0000256" key="1">
    <source>
        <dbReference type="ARBA" id="ARBA00004651"/>
    </source>
</evidence>
<evidence type="ECO:0000256" key="5">
    <source>
        <dbReference type="ARBA" id="ARBA00022692"/>
    </source>
</evidence>
<evidence type="ECO:0000256" key="8">
    <source>
        <dbReference type="ARBA" id="ARBA00023136"/>
    </source>
</evidence>
<dbReference type="PANTHER" id="PTHR30330">
    <property type="entry name" value="AGSS FAMILY TRANSPORTER, SODIUM-ALANINE"/>
    <property type="match status" value="1"/>
</dbReference>
<dbReference type="AlphaFoldDB" id="B6W861"/>
<accession>B6W861</accession>
<dbReference type="eggNOG" id="COG1115">
    <property type="taxonomic scope" value="Bacteria"/>
</dbReference>
<protein>
    <submittedName>
        <fullName evidence="10">Amino acid carrier protein</fullName>
    </submittedName>
</protein>
<name>B6W861_9FIRM</name>
<evidence type="ECO:0000256" key="6">
    <source>
        <dbReference type="ARBA" id="ARBA00022847"/>
    </source>
</evidence>
<feature type="transmembrane region" description="Helical" evidence="9">
    <location>
        <begin position="15"/>
        <end position="34"/>
    </location>
</feature>
<dbReference type="PANTHER" id="PTHR30330:SF3">
    <property type="entry name" value="TRANSCRIPTIONAL REGULATOR, LRP FAMILY"/>
    <property type="match status" value="1"/>
</dbReference>
<evidence type="ECO:0000256" key="7">
    <source>
        <dbReference type="ARBA" id="ARBA00022989"/>
    </source>
</evidence>
<dbReference type="GO" id="GO:0005886">
    <property type="term" value="C:plasma membrane"/>
    <property type="evidence" value="ECO:0007669"/>
    <property type="project" value="UniProtKB-SubCell"/>
</dbReference>
<organism evidence="10 11">
    <name type="scientific">Anaerococcus hydrogenalis DSM 7454</name>
    <dbReference type="NCBI Taxonomy" id="561177"/>
    <lineage>
        <taxon>Bacteria</taxon>
        <taxon>Bacillati</taxon>
        <taxon>Bacillota</taxon>
        <taxon>Tissierellia</taxon>
        <taxon>Tissierellales</taxon>
        <taxon>Peptoniphilaceae</taxon>
        <taxon>Anaerococcus</taxon>
    </lineage>
</organism>
<dbReference type="NCBIfam" id="TIGR00835">
    <property type="entry name" value="agcS"/>
    <property type="match status" value="1"/>
</dbReference>
<dbReference type="InterPro" id="IPR001463">
    <property type="entry name" value="Na/Ala_symport"/>
</dbReference>
<keyword evidence="8 9" id="KW-0472">Membrane</keyword>
<keyword evidence="5 9" id="KW-0812">Transmembrane</keyword>
<feature type="transmembrane region" description="Helical" evidence="9">
    <location>
        <begin position="215"/>
        <end position="233"/>
    </location>
</feature>
<evidence type="ECO:0000256" key="3">
    <source>
        <dbReference type="ARBA" id="ARBA00022448"/>
    </source>
</evidence>
<evidence type="ECO:0000256" key="9">
    <source>
        <dbReference type="RuleBase" id="RU363064"/>
    </source>
</evidence>
<comment type="similarity">
    <text evidence="2 9">Belongs to the alanine or glycine:cation symporter (AGCS) (TC 2.A.25) family.</text>
</comment>
<dbReference type="GO" id="GO:0005283">
    <property type="term" value="F:amino acid:sodium symporter activity"/>
    <property type="evidence" value="ECO:0007669"/>
    <property type="project" value="InterPro"/>
</dbReference>
<keyword evidence="4 9" id="KW-1003">Cell membrane</keyword>
<evidence type="ECO:0000313" key="10">
    <source>
        <dbReference type="EMBL" id="EEB36460.1"/>
    </source>
</evidence>
<dbReference type="PRINTS" id="PR00175">
    <property type="entry name" value="NAALASMPORT"/>
</dbReference>